<evidence type="ECO:0000259" key="1">
    <source>
        <dbReference type="PROSITE" id="PS50879"/>
    </source>
</evidence>
<reference evidence="2 3" key="1">
    <citation type="journal article" date="2019" name="Sci. Rep.">
        <title>Orb-weaving spider Araneus ventricosus genome elucidates the spidroin gene catalogue.</title>
        <authorList>
            <person name="Kono N."/>
            <person name="Nakamura H."/>
            <person name="Ohtoshi R."/>
            <person name="Moran D.A.P."/>
            <person name="Shinohara A."/>
            <person name="Yoshida Y."/>
            <person name="Fujiwara M."/>
            <person name="Mori M."/>
            <person name="Tomita M."/>
            <person name="Arakawa K."/>
        </authorList>
    </citation>
    <scope>NUCLEOTIDE SEQUENCE [LARGE SCALE GENOMIC DNA]</scope>
</reference>
<dbReference type="InterPro" id="IPR002156">
    <property type="entry name" value="RNaseH_domain"/>
</dbReference>
<evidence type="ECO:0000313" key="2">
    <source>
        <dbReference type="EMBL" id="GBO24706.1"/>
    </source>
</evidence>
<name>A0A4Y2VKK7_ARAVE</name>
<evidence type="ECO:0000313" key="3">
    <source>
        <dbReference type="Proteomes" id="UP000499080"/>
    </source>
</evidence>
<dbReference type="AlphaFoldDB" id="A0A4Y2VKK7"/>
<dbReference type="GO" id="GO:0003676">
    <property type="term" value="F:nucleic acid binding"/>
    <property type="evidence" value="ECO:0007669"/>
    <property type="project" value="InterPro"/>
</dbReference>
<keyword evidence="3" id="KW-1185">Reference proteome</keyword>
<dbReference type="Proteomes" id="UP000499080">
    <property type="component" value="Unassembled WGS sequence"/>
</dbReference>
<comment type="caution">
    <text evidence="2">The sequence shown here is derived from an EMBL/GenBank/DDBJ whole genome shotgun (WGS) entry which is preliminary data.</text>
</comment>
<dbReference type="OrthoDB" id="1099063at2759"/>
<dbReference type="GO" id="GO:0004523">
    <property type="term" value="F:RNA-DNA hybrid ribonuclease activity"/>
    <property type="evidence" value="ECO:0007669"/>
    <property type="project" value="InterPro"/>
</dbReference>
<proteinExistence type="predicted"/>
<sequence>MVGLSWVKAHVGIPGNELADQQAKLAITSGEKFVIPAPYSHLKGLLKNYIVNKWNEYWNSYDSASGIRVRGYINQAPYTADLQWNRVSNLESSGPKAETLPLGHRGPMAKKTLSSLKNFDGRSCTILLSAPISPHVTLKKYLKGQRFTCDKEVQDTVENWIRQQPRSFYTEAIHSLPTSWD</sequence>
<dbReference type="SUPFAM" id="SSF53098">
    <property type="entry name" value="Ribonuclease H-like"/>
    <property type="match status" value="1"/>
</dbReference>
<feature type="domain" description="RNase H type-1" evidence="1">
    <location>
        <begin position="1"/>
        <end position="28"/>
    </location>
</feature>
<dbReference type="PROSITE" id="PS50879">
    <property type="entry name" value="RNASE_H_1"/>
    <property type="match status" value="1"/>
</dbReference>
<protein>
    <recommendedName>
        <fullName evidence="1">RNase H type-1 domain-containing protein</fullName>
    </recommendedName>
</protein>
<organism evidence="2 3">
    <name type="scientific">Araneus ventricosus</name>
    <name type="common">Orbweaver spider</name>
    <name type="synonym">Epeira ventricosa</name>
    <dbReference type="NCBI Taxonomy" id="182803"/>
    <lineage>
        <taxon>Eukaryota</taxon>
        <taxon>Metazoa</taxon>
        <taxon>Ecdysozoa</taxon>
        <taxon>Arthropoda</taxon>
        <taxon>Chelicerata</taxon>
        <taxon>Arachnida</taxon>
        <taxon>Araneae</taxon>
        <taxon>Araneomorphae</taxon>
        <taxon>Entelegynae</taxon>
        <taxon>Araneoidea</taxon>
        <taxon>Araneidae</taxon>
        <taxon>Araneus</taxon>
    </lineage>
</organism>
<accession>A0A4Y2VKK7</accession>
<gene>
    <name evidence="2" type="ORF">AVEN_142736_1</name>
</gene>
<dbReference type="InterPro" id="IPR012337">
    <property type="entry name" value="RNaseH-like_sf"/>
</dbReference>
<dbReference type="Gene3D" id="3.30.420.10">
    <property type="entry name" value="Ribonuclease H-like superfamily/Ribonuclease H"/>
    <property type="match status" value="1"/>
</dbReference>
<dbReference type="InterPro" id="IPR036397">
    <property type="entry name" value="RNaseH_sf"/>
</dbReference>
<dbReference type="EMBL" id="BGPR01047649">
    <property type="protein sequence ID" value="GBO24706.1"/>
    <property type="molecule type" value="Genomic_DNA"/>
</dbReference>